<reference evidence="1 2" key="1">
    <citation type="submission" date="2016-11" db="EMBL/GenBank/DDBJ databases">
        <authorList>
            <person name="Jaros S."/>
            <person name="Januszkiewicz K."/>
            <person name="Wedrychowicz H."/>
        </authorList>
    </citation>
    <scope>NUCLEOTIDE SEQUENCE [LARGE SCALE GENOMIC DNA]</scope>
    <source>
        <strain evidence="1 2">GAS138</strain>
    </source>
</reference>
<sequence>MPFRLSARCSKLLNLRNLLSLFSSNLFSKKKDRAAFADGPSQGGNAPGKGSDSRGWGSYRISYFANPKTARIDEAQFSAHVSRFFVATVRIAADHVGGTRTPCSRRNARTTLIVSATKRPRVSASASPSRAVILRSKTIDVPLATSAQLNVRARNGVTFRFPCFRPKIAQFAAVRWPAGISTRDRPIGRARAANMTPVKASTIRSMQHVEGLGRRQTARGLMRRLFGKAGRNSGDIMQ</sequence>
<gene>
    <name evidence="1" type="ORF">SAMN05443248_7125</name>
</gene>
<protein>
    <submittedName>
        <fullName evidence="1">Uncharacterized protein</fullName>
    </submittedName>
</protein>
<dbReference type="EMBL" id="LT670817">
    <property type="protein sequence ID" value="SHH96107.1"/>
    <property type="molecule type" value="Genomic_DNA"/>
</dbReference>
<evidence type="ECO:0000313" key="1">
    <source>
        <dbReference type="EMBL" id="SHH96107.1"/>
    </source>
</evidence>
<name>A0A1M5X8E8_9BRAD</name>
<organism evidence="1 2">
    <name type="scientific">Bradyrhizobium erythrophlei</name>
    <dbReference type="NCBI Taxonomy" id="1437360"/>
    <lineage>
        <taxon>Bacteria</taxon>
        <taxon>Pseudomonadati</taxon>
        <taxon>Pseudomonadota</taxon>
        <taxon>Alphaproteobacteria</taxon>
        <taxon>Hyphomicrobiales</taxon>
        <taxon>Nitrobacteraceae</taxon>
        <taxon>Bradyrhizobium</taxon>
    </lineage>
</organism>
<dbReference type="AlphaFoldDB" id="A0A1M5X8E8"/>
<dbReference type="Proteomes" id="UP000189796">
    <property type="component" value="Chromosome I"/>
</dbReference>
<accession>A0A1M5X8E8</accession>
<proteinExistence type="predicted"/>
<evidence type="ECO:0000313" key="2">
    <source>
        <dbReference type="Proteomes" id="UP000189796"/>
    </source>
</evidence>